<organism evidence="1 2">
    <name type="scientific">Halobaculum lipolyticum</name>
    <dbReference type="NCBI Taxonomy" id="3032001"/>
    <lineage>
        <taxon>Archaea</taxon>
        <taxon>Methanobacteriati</taxon>
        <taxon>Methanobacteriota</taxon>
        <taxon>Stenosarchaea group</taxon>
        <taxon>Halobacteria</taxon>
        <taxon>Halobacteriales</taxon>
        <taxon>Haloferacaceae</taxon>
        <taxon>Halobaculum</taxon>
    </lineage>
</organism>
<accession>A0ABD5WAA3</accession>
<reference evidence="1 2" key="1">
    <citation type="journal article" date="2019" name="Int. J. Syst. Evol. Microbiol.">
        <title>The Global Catalogue of Microorganisms (GCM) 10K type strain sequencing project: providing services to taxonomists for standard genome sequencing and annotation.</title>
        <authorList>
            <consortium name="The Broad Institute Genomics Platform"/>
            <consortium name="The Broad Institute Genome Sequencing Center for Infectious Disease"/>
            <person name="Wu L."/>
            <person name="Ma J."/>
        </authorList>
    </citation>
    <scope>NUCLEOTIDE SEQUENCE [LARGE SCALE GENOMIC DNA]</scope>
    <source>
        <strain evidence="1 2">DT31</strain>
    </source>
</reference>
<dbReference type="RefSeq" id="WP_284031022.1">
    <property type="nucleotide sequence ID" value="NZ_CP126154.1"/>
</dbReference>
<sequence>MSESDTTMTEFLADHPRMMGALFTLVLLLSSAGSVAGSQAATAGP</sequence>
<evidence type="ECO:0000313" key="2">
    <source>
        <dbReference type="Proteomes" id="UP001596461"/>
    </source>
</evidence>
<proteinExistence type="predicted"/>
<comment type="caution">
    <text evidence="1">The sequence shown here is derived from an EMBL/GenBank/DDBJ whole genome shotgun (WGS) entry which is preliminary data.</text>
</comment>
<evidence type="ECO:0000313" key="1">
    <source>
        <dbReference type="EMBL" id="MFC7068869.1"/>
    </source>
</evidence>
<keyword evidence="2" id="KW-1185">Reference proteome</keyword>
<gene>
    <name evidence="1" type="ORF">ACFQL9_04370</name>
</gene>
<dbReference type="Proteomes" id="UP001596461">
    <property type="component" value="Unassembled WGS sequence"/>
</dbReference>
<name>A0ABD5WAA3_9EURY</name>
<dbReference type="InterPro" id="IPR055926">
    <property type="entry name" value="DUF7503"/>
</dbReference>
<dbReference type="GeneID" id="81125885"/>
<dbReference type="EMBL" id="JBHTAH010000003">
    <property type="protein sequence ID" value="MFC7068869.1"/>
    <property type="molecule type" value="Genomic_DNA"/>
</dbReference>
<dbReference type="AlphaFoldDB" id="A0ABD5WAA3"/>
<dbReference type="Pfam" id="PF24335">
    <property type="entry name" value="DUF7503"/>
    <property type="match status" value="1"/>
</dbReference>
<protein>
    <submittedName>
        <fullName evidence="1">Uncharacterized protein</fullName>
    </submittedName>
</protein>